<dbReference type="InterPro" id="IPR036038">
    <property type="entry name" value="Aminotransferase-like"/>
</dbReference>
<feature type="region of interest" description="Disordered" evidence="1">
    <location>
        <begin position="111"/>
        <end position="135"/>
    </location>
</feature>
<evidence type="ECO:0000313" key="3">
    <source>
        <dbReference type="Proteomes" id="UP000028045"/>
    </source>
</evidence>
<dbReference type="Pfam" id="PF01063">
    <property type="entry name" value="Aminotran_4"/>
    <property type="match status" value="1"/>
</dbReference>
<dbReference type="HOGENOM" id="CLU_020844_6_0_1"/>
<dbReference type="Proteomes" id="UP000028045">
    <property type="component" value="Unassembled WGS sequence"/>
</dbReference>
<dbReference type="EMBL" id="KL647768">
    <property type="protein sequence ID" value="KEY73723.1"/>
    <property type="molecule type" value="Genomic_DNA"/>
</dbReference>
<dbReference type="AlphaFoldDB" id="A0A084B844"/>
<dbReference type="InterPro" id="IPR043132">
    <property type="entry name" value="BCAT-like_C"/>
</dbReference>
<dbReference type="SUPFAM" id="SSF56752">
    <property type="entry name" value="D-aminoacid aminotransferase-like PLP-dependent enzymes"/>
    <property type="match status" value="1"/>
</dbReference>
<name>A0A084B844_STACB</name>
<evidence type="ECO:0000256" key="1">
    <source>
        <dbReference type="SAM" id="MobiDB-lite"/>
    </source>
</evidence>
<dbReference type="OrthoDB" id="5288718at2759"/>
<gene>
    <name evidence="2" type="ORF">S7711_06299</name>
</gene>
<sequence length="244" mass="26977">MTEFCLFTSVRYDAALKDVPGSSYKHAGWNYQHASPLYMLDLHRDRILRAASHWQWDAVTAKLAGDQGLAMLARLVEESVGSLQATPLRVTILVSRDGSIELQRAATPPTGLDNLFPRRLPTPGSSTSPGETAVPPRYTLMVDSGLLPSSEFTHFKTTQRDMYNAARQRAGVLPTDLKDVLVVNQYDKTVMEGTITTPYFWRQGRWVTPPVSGVFSLGQGSGGQDGTSRRWALERYAASPSILF</sequence>
<reference evidence="2 3" key="1">
    <citation type="journal article" date="2014" name="BMC Genomics">
        <title>Comparative genome sequencing reveals chemotype-specific gene clusters in the toxigenic black mold Stachybotrys.</title>
        <authorList>
            <person name="Semeiks J."/>
            <person name="Borek D."/>
            <person name="Otwinowski Z."/>
            <person name="Grishin N.V."/>
        </authorList>
    </citation>
    <scope>NUCLEOTIDE SEQUENCE [LARGE SCALE GENOMIC DNA]</scope>
    <source>
        <strain evidence="3">CBS 109288 / IBT 7711</strain>
    </source>
</reference>
<protein>
    <recommendedName>
        <fullName evidence="4">Aminotransferase class IV</fullName>
    </recommendedName>
</protein>
<accession>A0A084B844</accession>
<organism evidence="2 3">
    <name type="scientific">Stachybotrys chartarum (strain CBS 109288 / IBT 7711)</name>
    <name type="common">Toxic black mold</name>
    <name type="synonym">Stilbospora chartarum</name>
    <dbReference type="NCBI Taxonomy" id="1280523"/>
    <lineage>
        <taxon>Eukaryota</taxon>
        <taxon>Fungi</taxon>
        <taxon>Dikarya</taxon>
        <taxon>Ascomycota</taxon>
        <taxon>Pezizomycotina</taxon>
        <taxon>Sordariomycetes</taxon>
        <taxon>Hypocreomycetidae</taxon>
        <taxon>Hypocreales</taxon>
        <taxon>Stachybotryaceae</taxon>
        <taxon>Stachybotrys</taxon>
    </lineage>
</organism>
<evidence type="ECO:0000313" key="2">
    <source>
        <dbReference type="EMBL" id="KEY73723.1"/>
    </source>
</evidence>
<evidence type="ECO:0008006" key="4">
    <source>
        <dbReference type="Google" id="ProtNLM"/>
    </source>
</evidence>
<dbReference type="InterPro" id="IPR001544">
    <property type="entry name" value="Aminotrans_IV"/>
</dbReference>
<proteinExistence type="predicted"/>
<keyword evidence="3" id="KW-1185">Reference proteome</keyword>
<dbReference type="Gene3D" id="3.20.10.10">
    <property type="entry name" value="D-amino Acid Aminotransferase, subunit A, domain 2"/>
    <property type="match status" value="1"/>
</dbReference>
<dbReference type="GO" id="GO:0003824">
    <property type="term" value="F:catalytic activity"/>
    <property type="evidence" value="ECO:0007669"/>
    <property type="project" value="InterPro"/>
</dbReference>